<dbReference type="Proteomes" id="UP000009046">
    <property type="component" value="Unassembled WGS sequence"/>
</dbReference>
<dbReference type="GeneID" id="8232646"/>
<dbReference type="RefSeq" id="XP_002432477.1">
    <property type="nucleotide sequence ID" value="XM_002432432.1"/>
</dbReference>
<dbReference type="InParanoid" id="E0W283"/>
<evidence type="ECO:0000313" key="1">
    <source>
        <dbReference type="EMBL" id="EEB19739.1"/>
    </source>
</evidence>
<keyword evidence="3" id="KW-1185">Reference proteome</keyword>
<proteinExistence type="predicted"/>
<reference evidence="1" key="2">
    <citation type="submission" date="2007-04" db="EMBL/GenBank/DDBJ databases">
        <title>The genome of the human body louse.</title>
        <authorList>
            <consortium name="The Human Body Louse Genome Consortium"/>
            <person name="Kirkness E."/>
            <person name="Walenz B."/>
            <person name="Hass B."/>
            <person name="Bruggner R."/>
            <person name="Strausberg R."/>
        </authorList>
    </citation>
    <scope>NUCLEOTIDE SEQUENCE</scope>
    <source>
        <strain evidence="1">USDA</strain>
    </source>
</reference>
<accession>E0W283</accession>
<dbReference type="KEGG" id="phu:Phum_PHUM586270"/>
<protein>
    <submittedName>
        <fullName evidence="1 2">Uncharacterized protein</fullName>
    </submittedName>
</protein>
<reference evidence="2" key="3">
    <citation type="submission" date="2020-05" db="UniProtKB">
        <authorList>
            <consortium name="EnsemblMetazoa"/>
        </authorList>
    </citation>
    <scope>IDENTIFICATION</scope>
    <source>
        <strain evidence="2">USDA</strain>
    </source>
</reference>
<dbReference type="AlphaFoldDB" id="E0W283"/>
<organism>
    <name type="scientific">Pediculus humanus subsp. corporis</name>
    <name type="common">Body louse</name>
    <dbReference type="NCBI Taxonomy" id="121224"/>
    <lineage>
        <taxon>Eukaryota</taxon>
        <taxon>Metazoa</taxon>
        <taxon>Ecdysozoa</taxon>
        <taxon>Arthropoda</taxon>
        <taxon>Hexapoda</taxon>
        <taxon>Insecta</taxon>
        <taxon>Pterygota</taxon>
        <taxon>Neoptera</taxon>
        <taxon>Paraneoptera</taxon>
        <taxon>Psocodea</taxon>
        <taxon>Troctomorpha</taxon>
        <taxon>Phthiraptera</taxon>
        <taxon>Anoplura</taxon>
        <taxon>Pediculidae</taxon>
        <taxon>Pediculus</taxon>
    </lineage>
</organism>
<dbReference type="EnsemblMetazoa" id="PHUM586270-RA">
    <property type="protein sequence ID" value="PHUM586270-PA"/>
    <property type="gene ID" value="PHUM586270"/>
</dbReference>
<dbReference type="EMBL" id="DS235874">
    <property type="protein sequence ID" value="EEB19739.1"/>
    <property type="molecule type" value="Genomic_DNA"/>
</dbReference>
<gene>
    <name evidence="2" type="primary">8232646</name>
    <name evidence="1" type="ORF">Phum_PHUM586270</name>
</gene>
<evidence type="ECO:0000313" key="3">
    <source>
        <dbReference type="Proteomes" id="UP000009046"/>
    </source>
</evidence>
<dbReference type="HOGENOM" id="CLU_2797031_0_0_1"/>
<sequence>MVIDSPIIIVLPKCTTIGSIRLPIRSGRSTETKHADEFNNQCNNPLLDRSHKIENQKNLFAQKESRMV</sequence>
<dbReference type="VEuPathDB" id="VectorBase:PHUM586270"/>
<dbReference type="CTD" id="8232646"/>
<dbReference type="EMBL" id="AAZO01007144">
    <property type="status" value="NOT_ANNOTATED_CDS"/>
    <property type="molecule type" value="Genomic_DNA"/>
</dbReference>
<evidence type="ECO:0000313" key="2">
    <source>
        <dbReference type="EnsemblMetazoa" id="PHUM586270-PA"/>
    </source>
</evidence>
<reference evidence="1" key="1">
    <citation type="submission" date="2007-04" db="EMBL/GenBank/DDBJ databases">
        <title>Annotation of Pediculus humanus corporis strain USDA.</title>
        <authorList>
            <person name="Kirkness E."/>
            <person name="Hannick L."/>
            <person name="Hass B."/>
            <person name="Bruggner R."/>
            <person name="Lawson D."/>
            <person name="Bidwell S."/>
            <person name="Joardar V."/>
            <person name="Caler E."/>
            <person name="Walenz B."/>
            <person name="Inman J."/>
            <person name="Schobel S."/>
            <person name="Galinsky K."/>
            <person name="Amedeo P."/>
            <person name="Strausberg R."/>
        </authorList>
    </citation>
    <scope>NUCLEOTIDE SEQUENCE</scope>
    <source>
        <strain evidence="1">USDA</strain>
    </source>
</reference>
<name>E0W283_PEDHC</name>